<dbReference type="EnsemblMetazoa" id="XM_038013215.1">
    <property type="protein sequence ID" value="XP_037869143.1"/>
    <property type="gene ID" value="LOC105842720"/>
</dbReference>
<protein>
    <submittedName>
        <fullName evidence="2">Uncharacterized protein</fullName>
    </submittedName>
</protein>
<reference evidence="2" key="2">
    <citation type="submission" date="2022-06" db="UniProtKB">
        <authorList>
            <consortium name="EnsemblMetazoa"/>
        </authorList>
    </citation>
    <scope>IDENTIFICATION</scope>
    <source>
        <strain evidence="2">p50T (Dazao)</strain>
    </source>
</reference>
<keyword evidence="3" id="KW-1185">Reference proteome</keyword>
<accession>A0A8R2LY95</accession>
<feature type="compositionally biased region" description="Low complexity" evidence="1">
    <location>
        <begin position="26"/>
        <end position="36"/>
    </location>
</feature>
<evidence type="ECO:0000256" key="1">
    <source>
        <dbReference type="SAM" id="MobiDB-lite"/>
    </source>
</evidence>
<dbReference type="AlphaFoldDB" id="A0A8R2LY95"/>
<dbReference type="Proteomes" id="UP000005204">
    <property type="component" value="Unassembled WGS sequence"/>
</dbReference>
<dbReference type="RefSeq" id="XP_037869143.1">
    <property type="nucleotide sequence ID" value="XM_038013215.2"/>
</dbReference>
<proteinExistence type="predicted"/>
<name>A0A8R2LY95_BOMMO</name>
<feature type="region of interest" description="Disordered" evidence="1">
    <location>
        <begin position="1"/>
        <end position="113"/>
    </location>
</feature>
<evidence type="ECO:0000313" key="3">
    <source>
        <dbReference type="Proteomes" id="UP000005204"/>
    </source>
</evidence>
<feature type="compositionally biased region" description="Low complexity" evidence="1">
    <location>
        <begin position="63"/>
        <end position="72"/>
    </location>
</feature>
<organism evidence="2 3">
    <name type="scientific">Bombyx mori</name>
    <name type="common">Silk moth</name>
    <dbReference type="NCBI Taxonomy" id="7091"/>
    <lineage>
        <taxon>Eukaryota</taxon>
        <taxon>Metazoa</taxon>
        <taxon>Ecdysozoa</taxon>
        <taxon>Arthropoda</taxon>
        <taxon>Hexapoda</taxon>
        <taxon>Insecta</taxon>
        <taxon>Pterygota</taxon>
        <taxon>Neoptera</taxon>
        <taxon>Endopterygota</taxon>
        <taxon>Lepidoptera</taxon>
        <taxon>Glossata</taxon>
        <taxon>Ditrysia</taxon>
        <taxon>Bombycoidea</taxon>
        <taxon>Bombycidae</taxon>
        <taxon>Bombycinae</taxon>
        <taxon>Bombyx</taxon>
    </lineage>
</organism>
<sequence>MSQVTVSSSHRDAEINEVQTGNATLEESSSSAAPPEDTASYLQVVVEKRRRQRATASVGTQTPRRPAASSPRRACHGGERNSPRTVRPCTCGEGAAGDASPQPPRRYDTEKKSKGSILEEIEDDIDNNVIDDGPARVCVYRVCGGECAAAREGARVSAVERAARRARRSLEPALAELLAAPRVLLALPVGILLRLHRCTLEAWWSLVGGCVREVAEGAVRPALAECAGGCAVPALRAARVLLREARATLRPLALALRDAAEAPARLFQALRLVHVAPCACSSHSHSHSHTLV</sequence>
<dbReference type="GeneID" id="105842720"/>
<reference evidence="3" key="1">
    <citation type="journal article" date="2008" name="Insect Biochem. Mol. Biol.">
        <title>The genome of a lepidopteran model insect, the silkworm Bombyx mori.</title>
        <authorList>
            <consortium name="International Silkworm Genome Consortium"/>
        </authorList>
    </citation>
    <scope>NUCLEOTIDE SEQUENCE [LARGE SCALE GENOMIC DNA]</scope>
    <source>
        <strain evidence="3">p50T</strain>
    </source>
</reference>
<dbReference type="KEGG" id="bmor:105842720"/>
<evidence type="ECO:0000313" key="2">
    <source>
        <dbReference type="EnsemblMetazoa" id="XP_037869143.1"/>
    </source>
</evidence>